<keyword evidence="8" id="KW-1185">Reference proteome</keyword>
<feature type="transmembrane region" description="Helical" evidence="6">
    <location>
        <begin position="177"/>
        <end position="198"/>
    </location>
</feature>
<gene>
    <name evidence="7" type="ORF">DSM19430T_04010</name>
</gene>
<keyword evidence="4 6" id="KW-1133">Transmembrane helix</keyword>
<dbReference type="InterPro" id="IPR000175">
    <property type="entry name" value="Na/ntran_symport"/>
</dbReference>
<feature type="transmembrane region" description="Helical" evidence="6">
    <location>
        <begin position="345"/>
        <end position="368"/>
    </location>
</feature>
<evidence type="ECO:0000256" key="5">
    <source>
        <dbReference type="ARBA" id="ARBA00023136"/>
    </source>
</evidence>
<dbReference type="SUPFAM" id="SSF161070">
    <property type="entry name" value="SNF-like"/>
    <property type="match status" value="1"/>
</dbReference>
<feature type="transmembrane region" description="Helical" evidence="6">
    <location>
        <begin position="388"/>
        <end position="408"/>
    </location>
</feature>
<feature type="transmembrane region" description="Helical" evidence="6">
    <location>
        <begin position="218"/>
        <end position="238"/>
    </location>
</feature>
<dbReference type="PROSITE" id="PS50267">
    <property type="entry name" value="NA_NEUROTRAN_SYMP_3"/>
    <property type="match status" value="1"/>
</dbReference>
<comment type="subcellular location">
    <subcellularLocation>
        <location evidence="1">Membrane</location>
        <topology evidence="1">Multi-pass membrane protein</topology>
    </subcellularLocation>
</comment>
<feature type="transmembrane region" description="Helical" evidence="6">
    <location>
        <begin position="44"/>
        <end position="68"/>
    </location>
</feature>
<dbReference type="InterPro" id="IPR047218">
    <property type="entry name" value="YocR/YhdH-like"/>
</dbReference>
<proteinExistence type="predicted"/>
<feature type="transmembrane region" description="Helical" evidence="6">
    <location>
        <begin position="301"/>
        <end position="324"/>
    </location>
</feature>
<dbReference type="PANTHER" id="PTHR42948">
    <property type="entry name" value="TRANSPORTER"/>
    <property type="match status" value="1"/>
</dbReference>
<dbReference type="Proteomes" id="UP000503820">
    <property type="component" value="Unassembled WGS sequence"/>
</dbReference>
<evidence type="ECO:0000256" key="1">
    <source>
        <dbReference type="ARBA" id="ARBA00004141"/>
    </source>
</evidence>
<dbReference type="AlphaFoldDB" id="A0A7J0BPT4"/>
<dbReference type="EMBL" id="BLVP01000001">
    <property type="protein sequence ID" value="GFM35717.1"/>
    <property type="molecule type" value="Genomic_DNA"/>
</dbReference>
<keyword evidence="5 6" id="KW-0472">Membrane</keyword>
<dbReference type="CDD" id="cd10336">
    <property type="entry name" value="SLC6sbd_Tyt1-Like"/>
    <property type="match status" value="1"/>
</dbReference>
<keyword evidence="2" id="KW-0813">Transport</keyword>
<feature type="transmembrane region" description="Helical" evidence="6">
    <location>
        <begin position="428"/>
        <end position="446"/>
    </location>
</feature>
<feature type="transmembrane region" description="Helical" evidence="6">
    <location>
        <begin position="89"/>
        <end position="107"/>
    </location>
</feature>
<evidence type="ECO:0000256" key="6">
    <source>
        <dbReference type="SAM" id="Phobius"/>
    </source>
</evidence>
<reference evidence="7 8" key="1">
    <citation type="submission" date="2020-05" db="EMBL/GenBank/DDBJ databases">
        <title>Draft genome sequence of Desulfovibrio psychrotolerans JS1T.</title>
        <authorList>
            <person name="Ueno A."/>
            <person name="Tamazawa S."/>
            <person name="Tamamura S."/>
            <person name="Murakami T."/>
            <person name="Kiyama T."/>
            <person name="Inomata H."/>
            <person name="Amano Y."/>
            <person name="Miyakawa K."/>
            <person name="Tamaki H."/>
            <person name="Naganuma T."/>
            <person name="Kaneko K."/>
        </authorList>
    </citation>
    <scope>NUCLEOTIDE SEQUENCE [LARGE SCALE GENOMIC DNA]</scope>
    <source>
        <strain evidence="7 8">JS1</strain>
    </source>
</reference>
<dbReference type="Pfam" id="PF00209">
    <property type="entry name" value="SNF"/>
    <property type="match status" value="2"/>
</dbReference>
<organism evidence="7 8">
    <name type="scientific">Desulfovibrio psychrotolerans</name>
    <dbReference type="NCBI Taxonomy" id="415242"/>
    <lineage>
        <taxon>Bacteria</taxon>
        <taxon>Pseudomonadati</taxon>
        <taxon>Thermodesulfobacteriota</taxon>
        <taxon>Desulfovibrionia</taxon>
        <taxon>Desulfovibrionales</taxon>
        <taxon>Desulfovibrionaceae</taxon>
        <taxon>Desulfovibrio</taxon>
    </lineage>
</organism>
<keyword evidence="3 6" id="KW-0812">Transmembrane</keyword>
<comment type="caution">
    <text evidence="7">The sequence shown here is derived from an EMBL/GenBank/DDBJ whole genome shotgun (WGS) entry which is preliminary data.</text>
</comment>
<protein>
    <submittedName>
        <fullName evidence="7">Sodium-dependent transporter</fullName>
    </submittedName>
</protein>
<dbReference type="GO" id="GO:0016020">
    <property type="term" value="C:membrane"/>
    <property type="evidence" value="ECO:0007669"/>
    <property type="project" value="UniProtKB-SubCell"/>
</dbReference>
<evidence type="ECO:0000256" key="4">
    <source>
        <dbReference type="ARBA" id="ARBA00022989"/>
    </source>
</evidence>
<sequence>MALTNRHTDGFATRLGVLTATLGSAVGLGNIWKFPYMTGDGGGAAFLIIYLLATLAVGLPVMIGEIMLGREARANAVGTWKNLAPGTPWFLVGAAGVLAAFLIMAFYTDVVGWVFSFIVRAATGQLNSTDPKVGEAAFSAMVSHPWHALFWQWGVLALVGGILLGGVSKGIEKTTKVLMPLLFLMLLAVCVRSLMLPGAAQGLAFLFAPDFSKVTVDVVLNAMGLAFFKLSIGMGTMMTYGSYFRSDADIPLTTARVMLADLVVSLLAGIAIFPAVFNYGLEPTAGPGLLFMTMPAVFSSLPLGQVFMTVFFLLTGIATIGAMLSLFEVPVALFAGSGMMSRKAAVIATALGLAAFGVPATLSFSTLADVSVFGKNFFDLYDFLSSNIILPLGGICICLYAGWVWGGARSHAALSNGGTLANAAVIRVWYALVRYVTPLLVVLVLLKGLKVF</sequence>
<dbReference type="InterPro" id="IPR037272">
    <property type="entry name" value="SNS_sf"/>
</dbReference>
<dbReference type="RefSeq" id="WP_205245102.1">
    <property type="nucleotide sequence ID" value="NZ_BLVP01000001.1"/>
</dbReference>
<dbReference type="PANTHER" id="PTHR42948:SF1">
    <property type="entry name" value="TRANSPORTER"/>
    <property type="match status" value="1"/>
</dbReference>
<dbReference type="NCBIfam" id="NF037979">
    <property type="entry name" value="Na_transp"/>
    <property type="match status" value="1"/>
</dbReference>
<feature type="transmembrane region" description="Helical" evidence="6">
    <location>
        <begin position="148"/>
        <end position="165"/>
    </location>
</feature>
<evidence type="ECO:0000256" key="2">
    <source>
        <dbReference type="ARBA" id="ARBA00022448"/>
    </source>
</evidence>
<evidence type="ECO:0000256" key="3">
    <source>
        <dbReference type="ARBA" id="ARBA00022692"/>
    </source>
</evidence>
<feature type="transmembrane region" description="Helical" evidence="6">
    <location>
        <begin position="12"/>
        <end position="32"/>
    </location>
</feature>
<name>A0A7J0BPT4_9BACT</name>
<evidence type="ECO:0000313" key="8">
    <source>
        <dbReference type="Proteomes" id="UP000503820"/>
    </source>
</evidence>
<accession>A0A7J0BPT4</accession>
<feature type="transmembrane region" description="Helical" evidence="6">
    <location>
        <begin position="259"/>
        <end position="281"/>
    </location>
</feature>
<dbReference type="PRINTS" id="PR00176">
    <property type="entry name" value="NANEUSMPORT"/>
</dbReference>
<evidence type="ECO:0000313" key="7">
    <source>
        <dbReference type="EMBL" id="GFM35717.1"/>
    </source>
</evidence>